<comment type="caution">
    <text evidence="1">The sequence shown here is derived from an EMBL/GenBank/DDBJ whole genome shotgun (WGS) entry which is preliminary data.</text>
</comment>
<sequence>MFSCKSMLILAVVAGFMGCKKDDATTRPIPVDPVIEGIFPVAEVSTVTTGSPDSLRFKISYVSSGCARLGKFFVRDSAKISLVDLEKLPALPNTSCLAGIIVMNTTYSIKKPVPGTYYFRWGSNNIKIDTVVVR</sequence>
<dbReference type="EMBL" id="RIAR02000001">
    <property type="protein sequence ID" value="NSL88079.1"/>
    <property type="molecule type" value="Genomic_DNA"/>
</dbReference>
<reference evidence="1" key="1">
    <citation type="submission" date="2020-05" db="EMBL/GenBank/DDBJ databases">
        <title>Chitinophaga laudate sp. nov., isolated from a tropical peat swamp.</title>
        <authorList>
            <person name="Goh C.B.S."/>
            <person name="Lee M.S."/>
            <person name="Parimannan S."/>
            <person name="Pasbakhsh P."/>
            <person name="Yule C.M."/>
            <person name="Rajandas H."/>
            <person name="Loke S."/>
            <person name="Croft L."/>
            <person name="Tan J.B.L."/>
        </authorList>
    </citation>
    <scope>NUCLEOTIDE SEQUENCE</scope>
    <source>
        <strain evidence="1">Mgbs1</strain>
    </source>
</reference>
<gene>
    <name evidence="1" type="ORF">ECE50_014625</name>
</gene>
<dbReference type="OrthoDB" id="10000263at2"/>
<keyword evidence="2" id="KW-1185">Reference proteome</keyword>
<dbReference type="PROSITE" id="PS51257">
    <property type="entry name" value="PROKAR_LIPOPROTEIN"/>
    <property type="match status" value="1"/>
</dbReference>
<dbReference type="Proteomes" id="UP000281028">
    <property type="component" value="Unassembled WGS sequence"/>
</dbReference>
<proteinExistence type="predicted"/>
<dbReference type="AlphaFoldDB" id="A0A3S1AW49"/>
<organism evidence="1 2">
    <name type="scientific">Chitinophaga solisilvae</name>
    <dbReference type="NCBI Taxonomy" id="1233460"/>
    <lineage>
        <taxon>Bacteria</taxon>
        <taxon>Pseudomonadati</taxon>
        <taxon>Bacteroidota</taxon>
        <taxon>Chitinophagia</taxon>
        <taxon>Chitinophagales</taxon>
        <taxon>Chitinophagaceae</taxon>
        <taxon>Chitinophaga</taxon>
    </lineage>
</organism>
<evidence type="ECO:0000313" key="1">
    <source>
        <dbReference type="EMBL" id="NSL88079.1"/>
    </source>
</evidence>
<evidence type="ECO:0000313" key="2">
    <source>
        <dbReference type="Proteomes" id="UP000281028"/>
    </source>
</evidence>
<accession>A0A3S1AW49</accession>
<protein>
    <submittedName>
        <fullName evidence="1">Uncharacterized protein</fullName>
    </submittedName>
</protein>
<name>A0A3S1AW49_9BACT</name>